<dbReference type="GO" id="GO:0005874">
    <property type="term" value="C:microtubule"/>
    <property type="evidence" value="ECO:0007669"/>
    <property type="project" value="UniProtKB-KW"/>
</dbReference>
<feature type="coiled-coil region" evidence="10">
    <location>
        <begin position="95"/>
        <end position="122"/>
    </location>
</feature>
<gene>
    <name evidence="12" type="ORF">SNE40_005124</name>
</gene>
<dbReference type="PRINTS" id="PR02089">
    <property type="entry name" value="HAUSAUGMINL3"/>
</dbReference>
<reference evidence="12 13" key="1">
    <citation type="submission" date="2024-01" db="EMBL/GenBank/DDBJ databases">
        <title>The genome of the rayed Mediterranean limpet Patella caerulea (Linnaeus, 1758).</title>
        <authorList>
            <person name="Anh-Thu Weber A."/>
            <person name="Halstead-Nussloch G."/>
        </authorList>
    </citation>
    <scope>NUCLEOTIDE SEQUENCE [LARGE SCALE GENOMIC DNA]</scope>
    <source>
        <strain evidence="12">AATW-2023a</strain>
        <tissue evidence="12">Whole specimen</tissue>
    </source>
</reference>
<dbReference type="Proteomes" id="UP001347796">
    <property type="component" value="Unassembled WGS sequence"/>
</dbReference>
<dbReference type="AlphaFoldDB" id="A0AAN8KAD1"/>
<dbReference type="GO" id="GO:0005815">
    <property type="term" value="C:microtubule organizing center"/>
    <property type="evidence" value="ECO:0007669"/>
    <property type="project" value="TreeGrafter"/>
</dbReference>
<keyword evidence="4" id="KW-0132">Cell division</keyword>
<dbReference type="GO" id="GO:0070652">
    <property type="term" value="C:HAUS complex"/>
    <property type="evidence" value="ECO:0007669"/>
    <property type="project" value="InterPro"/>
</dbReference>
<evidence type="ECO:0000256" key="10">
    <source>
        <dbReference type="SAM" id="Coils"/>
    </source>
</evidence>
<keyword evidence="3" id="KW-0963">Cytoplasm</keyword>
<protein>
    <recommendedName>
        <fullName evidence="11">HAUS augmin-like complex subunit 3 N-terminal domain-containing protein</fullName>
    </recommendedName>
</protein>
<proteinExistence type="inferred from homology"/>
<keyword evidence="13" id="KW-1185">Reference proteome</keyword>
<evidence type="ECO:0000256" key="9">
    <source>
        <dbReference type="ARBA" id="ARBA00023306"/>
    </source>
</evidence>
<name>A0AAN8KAD1_PATCE</name>
<dbReference type="GO" id="GO:0051301">
    <property type="term" value="P:cell division"/>
    <property type="evidence" value="ECO:0007669"/>
    <property type="project" value="UniProtKB-KW"/>
</dbReference>
<organism evidence="12 13">
    <name type="scientific">Patella caerulea</name>
    <name type="common">Rayed Mediterranean limpet</name>
    <dbReference type="NCBI Taxonomy" id="87958"/>
    <lineage>
        <taxon>Eukaryota</taxon>
        <taxon>Metazoa</taxon>
        <taxon>Spiralia</taxon>
        <taxon>Lophotrochozoa</taxon>
        <taxon>Mollusca</taxon>
        <taxon>Gastropoda</taxon>
        <taxon>Patellogastropoda</taxon>
        <taxon>Patelloidea</taxon>
        <taxon>Patellidae</taxon>
        <taxon>Patella</taxon>
    </lineage>
</organism>
<dbReference type="GO" id="GO:0031023">
    <property type="term" value="P:microtubule organizing center organization"/>
    <property type="evidence" value="ECO:0007669"/>
    <property type="project" value="TreeGrafter"/>
</dbReference>
<evidence type="ECO:0000256" key="4">
    <source>
        <dbReference type="ARBA" id="ARBA00022618"/>
    </source>
</evidence>
<dbReference type="PANTHER" id="PTHR19378:SF0">
    <property type="entry name" value="HAUS AUGMIN-LIKE COMPLEX SUBUNIT 3"/>
    <property type="match status" value="1"/>
</dbReference>
<comment type="similarity">
    <text evidence="2">Belongs to the HAUS3 family.</text>
</comment>
<feature type="domain" description="HAUS augmin-like complex subunit 3 N-terminal" evidence="11">
    <location>
        <begin position="28"/>
        <end position="284"/>
    </location>
</feature>
<comment type="subcellular location">
    <subcellularLocation>
        <location evidence="1">Cytoplasm</location>
        <location evidence="1">Cytoskeleton</location>
        <location evidence="1">Spindle</location>
    </subcellularLocation>
</comment>
<dbReference type="GO" id="GO:0072686">
    <property type="term" value="C:mitotic spindle"/>
    <property type="evidence" value="ECO:0007669"/>
    <property type="project" value="TreeGrafter"/>
</dbReference>
<evidence type="ECO:0000313" key="13">
    <source>
        <dbReference type="Proteomes" id="UP001347796"/>
    </source>
</evidence>
<evidence type="ECO:0000256" key="1">
    <source>
        <dbReference type="ARBA" id="ARBA00004186"/>
    </source>
</evidence>
<evidence type="ECO:0000256" key="5">
    <source>
        <dbReference type="ARBA" id="ARBA00022701"/>
    </source>
</evidence>
<evidence type="ECO:0000256" key="7">
    <source>
        <dbReference type="ARBA" id="ARBA00023054"/>
    </source>
</evidence>
<keyword evidence="5" id="KW-0493">Microtubule</keyword>
<evidence type="ECO:0000256" key="8">
    <source>
        <dbReference type="ARBA" id="ARBA00023212"/>
    </source>
</evidence>
<dbReference type="EMBL" id="JAZGQO010000003">
    <property type="protein sequence ID" value="KAK6189081.1"/>
    <property type="molecule type" value="Genomic_DNA"/>
</dbReference>
<keyword evidence="7 10" id="KW-0175">Coiled coil</keyword>
<dbReference type="InterPro" id="IPR032733">
    <property type="entry name" value="HAUS3_N"/>
</dbReference>
<dbReference type="InterPro" id="IPR026206">
    <property type="entry name" value="HAUS3"/>
</dbReference>
<accession>A0AAN8KAD1</accession>
<evidence type="ECO:0000313" key="12">
    <source>
        <dbReference type="EMBL" id="KAK6189081.1"/>
    </source>
</evidence>
<sequence length="615" mass="71197">MSGRQILETLRQLGYPKVDQLDPQMFDWLFEKDSIVPFLDWFVNNVHYDNVITASDRQEYNELESKSTEGLLDGRQLEDALKKMEVVNNGTEITEESLSDDISRLRKELEMSKKKKETLIQRRNKLSVHHTSLSHKLTKLTPLESQAKKQYREQQEQLQTDNIKVNESMDGLMKSVSRVTSLYNPSTKGEGQHEEVFLSQVNLEDYYQTEEKYTQEITVFTRKQFFQNIGKMTGESENSRFELLEIKDPESLLVHGENEANTVQDCKELNRLQHIYPLSETERVFSIVEDKSVKSAVNTASDLLNLLQSGNFPLDTNKLSTQLQETQSSLQTVRRDLTTILEGDVPLLVKELAPLQGTHILTGDYTLKLARQDYFTSNQDKVIALLVNQRARNEFLTMAYEVEARHHRDIHRHLTAIRLQLQQHLKDWKNRMTLMDDTNLKPSKYQRGTIDTRDAATTRLHHMLVNGDEDGVEKQLFLTYSSLLEGGDKLQQHHQDAYTAMLNTATKHYDKLHTLEDNVRTCERTIYEGSSTTGQPVLSPPQVQHAIKNLDNMLKKLEATIVDSLRVINNKKTALKDDRLLSRERTFFVDFFLNPERINQAMEQVTNRIQSIQVQ</sequence>
<evidence type="ECO:0000256" key="6">
    <source>
        <dbReference type="ARBA" id="ARBA00022776"/>
    </source>
</evidence>
<keyword evidence="9" id="KW-0131">Cell cycle</keyword>
<dbReference type="Pfam" id="PF14932">
    <property type="entry name" value="HAUS-augmin3"/>
    <property type="match status" value="1"/>
</dbReference>
<comment type="caution">
    <text evidence="12">The sequence shown here is derived from an EMBL/GenBank/DDBJ whole genome shotgun (WGS) entry which is preliminary data.</text>
</comment>
<keyword evidence="6" id="KW-0498">Mitosis</keyword>
<evidence type="ECO:0000256" key="2">
    <source>
        <dbReference type="ARBA" id="ARBA00009645"/>
    </source>
</evidence>
<evidence type="ECO:0000259" key="11">
    <source>
        <dbReference type="Pfam" id="PF14932"/>
    </source>
</evidence>
<dbReference type="PANTHER" id="PTHR19378">
    <property type="entry name" value="GOLGIN- RELATED"/>
    <property type="match status" value="1"/>
</dbReference>
<keyword evidence="8" id="KW-0206">Cytoskeleton</keyword>
<dbReference type="GO" id="GO:0051225">
    <property type="term" value="P:spindle assembly"/>
    <property type="evidence" value="ECO:0007669"/>
    <property type="project" value="InterPro"/>
</dbReference>
<evidence type="ECO:0000256" key="3">
    <source>
        <dbReference type="ARBA" id="ARBA00022490"/>
    </source>
</evidence>